<comment type="caution">
    <text evidence="1">The sequence shown here is derived from an EMBL/GenBank/DDBJ whole genome shotgun (WGS) entry which is preliminary data.</text>
</comment>
<evidence type="ECO:0000313" key="2">
    <source>
        <dbReference type="Proteomes" id="UP000218281"/>
    </source>
</evidence>
<gene>
    <name evidence="1" type="ORF">CKJ81_03075</name>
</gene>
<accession>A0ABX4HCJ2</accession>
<keyword evidence="2" id="KW-1185">Reference proteome</keyword>
<evidence type="ECO:0008006" key="3">
    <source>
        <dbReference type="Google" id="ProtNLM"/>
    </source>
</evidence>
<sequence length="76" mass="8202">METPLAASSRVIAHAVCNVSLRTCHGVELNGKTDIAYVVRTATPCTVTPPLGGYCRVVKIPQRAIRRQAVLMLLRG</sequence>
<evidence type="ECO:0000313" key="1">
    <source>
        <dbReference type="EMBL" id="PAT06926.1"/>
    </source>
</evidence>
<dbReference type="EMBL" id="NSGO01000002">
    <property type="protein sequence ID" value="PAT06926.1"/>
    <property type="molecule type" value="Genomic_DNA"/>
</dbReference>
<proteinExistence type="predicted"/>
<reference evidence="1 2" key="1">
    <citation type="submission" date="2017-08" db="EMBL/GenBank/DDBJ databases">
        <title>Whole genome sequences of 6 clinical strains closest to Corynebacterium imitans.</title>
        <authorList>
            <person name="Bernier A.-M."/>
            <person name="Burdz T."/>
            <person name="Bernard K."/>
        </authorList>
    </citation>
    <scope>NUCLEOTIDE SEQUENCE [LARGE SCALE GENOMIC DNA]</scope>
    <source>
        <strain evidence="1 2">NML93-0607</strain>
    </source>
</reference>
<name>A0ABX4HCJ2_9CORY</name>
<protein>
    <recommendedName>
        <fullName evidence="3">Secreted protein</fullName>
    </recommendedName>
</protein>
<dbReference type="RefSeq" id="WP_070431900.1">
    <property type="nucleotide sequence ID" value="NZ_NSGO01000002.1"/>
</dbReference>
<dbReference type="Proteomes" id="UP000218281">
    <property type="component" value="Unassembled WGS sequence"/>
</dbReference>
<organism evidence="1 2">
    <name type="scientific">Corynebacterium hadale</name>
    <dbReference type="NCBI Taxonomy" id="2026255"/>
    <lineage>
        <taxon>Bacteria</taxon>
        <taxon>Bacillati</taxon>
        <taxon>Actinomycetota</taxon>
        <taxon>Actinomycetes</taxon>
        <taxon>Mycobacteriales</taxon>
        <taxon>Corynebacteriaceae</taxon>
        <taxon>Corynebacterium</taxon>
    </lineage>
</organism>